<name>A0ABR4AEH6_9LECA</name>
<feature type="transmembrane region" description="Helical" evidence="7">
    <location>
        <begin position="258"/>
        <end position="283"/>
    </location>
</feature>
<feature type="transmembrane region" description="Helical" evidence="7">
    <location>
        <begin position="105"/>
        <end position="131"/>
    </location>
</feature>
<feature type="domain" description="Rhodopsin" evidence="8">
    <location>
        <begin position="49"/>
        <end position="287"/>
    </location>
</feature>
<keyword evidence="4 7" id="KW-0472">Membrane</keyword>
<comment type="similarity">
    <text evidence="5">Belongs to the SAT4 family.</text>
</comment>
<feature type="transmembrane region" description="Helical" evidence="7">
    <location>
        <begin position="65"/>
        <end position="85"/>
    </location>
</feature>
<feature type="transmembrane region" description="Helical" evidence="7">
    <location>
        <begin position="31"/>
        <end position="53"/>
    </location>
</feature>
<proteinExistence type="inferred from homology"/>
<feature type="transmembrane region" description="Helical" evidence="7">
    <location>
        <begin position="226"/>
        <end position="246"/>
    </location>
</feature>
<evidence type="ECO:0000313" key="9">
    <source>
        <dbReference type="EMBL" id="KAL2043854.1"/>
    </source>
</evidence>
<organism evidence="9 10">
    <name type="scientific">Stereocaulon virgatum</name>
    <dbReference type="NCBI Taxonomy" id="373712"/>
    <lineage>
        <taxon>Eukaryota</taxon>
        <taxon>Fungi</taxon>
        <taxon>Dikarya</taxon>
        <taxon>Ascomycota</taxon>
        <taxon>Pezizomycotina</taxon>
        <taxon>Lecanoromycetes</taxon>
        <taxon>OSLEUM clade</taxon>
        <taxon>Lecanoromycetidae</taxon>
        <taxon>Lecanorales</taxon>
        <taxon>Lecanorineae</taxon>
        <taxon>Stereocaulaceae</taxon>
        <taxon>Stereocaulon</taxon>
    </lineage>
</organism>
<feature type="compositionally biased region" description="Polar residues" evidence="6">
    <location>
        <begin position="316"/>
        <end position="326"/>
    </location>
</feature>
<keyword evidence="3 7" id="KW-1133">Transmembrane helix</keyword>
<feature type="transmembrane region" description="Helical" evidence="7">
    <location>
        <begin position="188"/>
        <end position="214"/>
    </location>
</feature>
<dbReference type="EMBL" id="JBEFKJ010000010">
    <property type="protein sequence ID" value="KAL2043854.1"/>
    <property type="molecule type" value="Genomic_DNA"/>
</dbReference>
<keyword evidence="2 7" id="KW-0812">Transmembrane</keyword>
<evidence type="ECO:0000256" key="7">
    <source>
        <dbReference type="SAM" id="Phobius"/>
    </source>
</evidence>
<comment type="caution">
    <text evidence="9">The sequence shown here is derived from an EMBL/GenBank/DDBJ whole genome shotgun (WGS) entry which is preliminary data.</text>
</comment>
<protein>
    <recommendedName>
        <fullName evidence="8">Rhodopsin domain-containing protein</fullName>
    </recommendedName>
</protein>
<sequence length="403" mass="44819">MATLDPSTTPSLQPPAGVQPNFVDPKSLVPILIDTTIICLCFATFATAARLTLKLRNIRSLQWEDYSAFTAWGGFVAYNALQVLAADLGEGRHQWDVTLASLTQLLLVFNIIEILYGPLVFVAKFTILLQFRKIFCPSKRGTIFWCIHALIWANLTFYLVDTFIVAFVCTPRAKINHPELPGHCLKSQVNFIVTGGWNVFSDFSILILPLSSIWNLQMATRKKLQISAVFATGLFACVSSIIRLVYSVKMSHEVDTTYIIGKVAMWSCAEVTTVILAGSLPVLPKFFQLVLGKLEFLRHLTRSDRSGHSQKRATIASHSTNHSNPRSIAPWARPDDATWQLNDSYIPLREPDATHIAATKAQVTGGHGQYPTESRAFSDSDLDMENGLHDGIRKTVKIETSRP</sequence>
<evidence type="ECO:0000259" key="8">
    <source>
        <dbReference type="Pfam" id="PF20684"/>
    </source>
</evidence>
<feature type="region of interest" description="Disordered" evidence="6">
    <location>
        <begin position="305"/>
        <end position="332"/>
    </location>
</feature>
<dbReference type="PANTHER" id="PTHR33048">
    <property type="entry name" value="PTH11-LIKE INTEGRAL MEMBRANE PROTEIN (AFU_ORTHOLOGUE AFUA_5G11245)"/>
    <property type="match status" value="1"/>
</dbReference>
<dbReference type="Proteomes" id="UP001590950">
    <property type="component" value="Unassembled WGS sequence"/>
</dbReference>
<evidence type="ECO:0000256" key="2">
    <source>
        <dbReference type="ARBA" id="ARBA00022692"/>
    </source>
</evidence>
<evidence type="ECO:0000256" key="3">
    <source>
        <dbReference type="ARBA" id="ARBA00022989"/>
    </source>
</evidence>
<evidence type="ECO:0000256" key="5">
    <source>
        <dbReference type="ARBA" id="ARBA00038359"/>
    </source>
</evidence>
<reference evidence="9 10" key="1">
    <citation type="submission" date="2024-09" db="EMBL/GenBank/DDBJ databases">
        <title>Rethinking Asexuality: The Enigmatic Case of Functional Sexual Genes in Lepraria (Stereocaulaceae).</title>
        <authorList>
            <person name="Doellman M."/>
            <person name="Sun Y."/>
            <person name="Barcenas-Pena A."/>
            <person name="Lumbsch H.T."/>
            <person name="Grewe F."/>
        </authorList>
    </citation>
    <scope>NUCLEOTIDE SEQUENCE [LARGE SCALE GENOMIC DNA]</scope>
    <source>
        <strain evidence="9 10">Mercado 3170</strain>
    </source>
</reference>
<dbReference type="InterPro" id="IPR052337">
    <property type="entry name" value="SAT4-like"/>
</dbReference>
<feature type="region of interest" description="Disordered" evidence="6">
    <location>
        <begin position="363"/>
        <end position="386"/>
    </location>
</feature>
<evidence type="ECO:0000256" key="1">
    <source>
        <dbReference type="ARBA" id="ARBA00004141"/>
    </source>
</evidence>
<evidence type="ECO:0000256" key="6">
    <source>
        <dbReference type="SAM" id="MobiDB-lite"/>
    </source>
</evidence>
<dbReference type="InterPro" id="IPR049326">
    <property type="entry name" value="Rhodopsin_dom_fungi"/>
</dbReference>
<evidence type="ECO:0000256" key="4">
    <source>
        <dbReference type="ARBA" id="ARBA00023136"/>
    </source>
</evidence>
<keyword evidence="10" id="KW-1185">Reference proteome</keyword>
<dbReference type="Pfam" id="PF20684">
    <property type="entry name" value="Fung_rhodopsin"/>
    <property type="match status" value="1"/>
</dbReference>
<evidence type="ECO:0000313" key="10">
    <source>
        <dbReference type="Proteomes" id="UP001590950"/>
    </source>
</evidence>
<feature type="transmembrane region" description="Helical" evidence="7">
    <location>
        <begin position="143"/>
        <end position="168"/>
    </location>
</feature>
<accession>A0ABR4AEH6</accession>
<comment type="subcellular location">
    <subcellularLocation>
        <location evidence="1">Membrane</location>
        <topology evidence="1">Multi-pass membrane protein</topology>
    </subcellularLocation>
</comment>
<dbReference type="PANTHER" id="PTHR33048:SF160">
    <property type="entry name" value="SAT4 FAMILY MEMBRANE PROTEIN"/>
    <property type="match status" value="1"/>
</dbReference>
<gene>
    <name evidence="9" type="ORF">N7G274_003374</name>
</gene>